<dbReference type="GO" id="GO:0008270">
    <property type="term" value="F:zinc ion binding"/>
    <property type="evidence" value="ECO:0007669"/>
    <property type="project" value="InterPro"/>
</dbReference>
<evidence type="ECO:0000256" key="3">
    <source>
        <dbReference type="SAM" id="MobiDB-lite"/>
    </source>
</evidence>
<dbReference type="SMART" id="SM00066">
    <property type="entry name" value="GAL4"/>
    <property type="match status" value="1"/>
</dbReference>
<proteinExistence type="predicted"/>
<dbReference type="CDD" id="cd12148">
    <property type="entry name" value="fungal_TF_MHR"/>
    <property type="match status" value="1"/>
</dbReference>
<organism evidence="5 6">
    <name type="scientific">Thyridium curvatum</name>
    <dbReference type="NCBI Taxonomy" id="1093900"/>
    <lineage>
        <taxon>Eukaryota</taxon>
        <taxon>Fungi</taxon>
        <taxon>Dikarya</taxon>
        <taxon>Ascomycota</taxon>
        <taxon>Pezizomycotina</taxon>
        <taxon>Sordariomycetes</taxon>
        <taxon>Sordariomycetidae</taxon>
        <taxon>Thyridiales</taxon>
        <taxon>Thyridiaceae</taxon>
        <taxon>Thyridium</taxon>
    </lineage>
</organism>
<dbReference type="InterPro" id="IPR001138">
    <property type="entry name" value="Zn2Cys6_DnaBD"/>
</dbReference>
<feature type="region of interest" description="Disordered" evidence="3">
    <location>
        <begin position="67"/>
        <end position="140"/>
    </location>
</feature>
<dbReference type="SUPFAM" id="SSF57701">
    <property type="entry name" value="Zn2/Cys6 DNA-binding domain"/>
    <property type="match status" value="1"/>
</dbReference>
<dbReference type="InterPro" id="IPR052761">
    <property type="entry name" value="Fungal_Detox/Toxin_TFs"/>
</dbReference>
<dbReference type="PROSITE" id="PS00463">
    <property type="entry name" value="ZN2_CY6_FUNGAL_1"/>
    <property type="match status" value="1"/>
</dbReference>
<feature type="compositionally biased region" description="Basic and acidic residues" evidence="3">
    <location>
        <begin position="116"/>
        <end position="130"/>
    </location>
</feature>
<dbReference type="InterPro" id="IPR007219">
    <property type="entry name" value="XnlR_reg_dom"/>
</dbReference>
<feature type="compositionally biased region" description="Low complexity" evidence="3">
    <location>
        <begin position="97"/>
        <end position="114"/>
    </location>
</feature>
<protein>
    <recommendedName>
        <fullName evidence="4">Zn(2)-C6 fungal-type domain-containing protein</fullName>
    </recommendedName>
</protein>
<dbReference type="PANTHER" id="PTHR47425:SF2">
    <property type="entry name" value="FARB-RELATED"/>
    <property type="match status" value="1"/>
</dbReference>
<keyword evidence="2" id="KW-0539">Nucleus</keyword>
<dbReference type="GO" id="GO:0006351">
    <property type="term" value="P:DNA-templated transcription"/>
    <property type="evidence" value="ECO:0007669"/>
    <property type="project" value="InterPro"/>
</dbReference>
<feature type="compositionally biased region" description="Basic and acidic residues" evidence="3">
    <location>
        <begin position="70"/>
        <end position="96"/>
    </location>
</feature>
<dbReference type="Pfam" id="PF00172">
    <property type="entry name" value="Zn_clus"/>
    <property type="match status" value="1"/>
</dbReference>
<evidence type="ECO:0000259" key="4">
    <source>
        <dbReference type="PROSITE" id="PS50048"/>
    </source>
</evidence>
<feature type="region of interest" description="Disordered" evidence="3">
    <location>
        <begin position="561"/>
        <end position="584"/>
    </location>
</feature>
<sequence length="648" mass="73522">MSEITEFIDESFEREKKTSGRRRAKIACLSCRRRKVRCDVHPRGSPCTNCRLDRIECNLRERKRVYSARRGRDAQQRVEKNHDVDRSESLQERHPGDGSSDSSSPRSDPDASPGARRLDPSRMSPLRERNVPAASSATPASTSLPYFLHCRLDHLSSYELDDLRGKGCFSLPQKAVMNALLNCYFDFIHPHLPMLDEQELWEMYLAEGPEENRLYHTASHRMSLILFQAILFAATTCAPIEVLRRAGFNSRSVARKAMFAKVRALYAMELEQDRMILFQTLLLMSYWNDDPGQDEGAWYWSGLAVSLAFELGLQRESLCGLGERQKTFRKRCWWSCIVRERLIALSEQRTPRVFSNDGDIPPLTLADYNVGLRSKLSSLSAGEELGKRVALSMFSIQLIRLFLNIDRGRHFPEGTAESPQCAEETWARCKPARQEQSSRPELGMLNHWKLNLPEVLQRSTGPEADDSVLLSILVHKNALHIYFRRILSSICISRLQASDSDIQEVTLNHDIVAESSQVLVRLRDELMDHDALHFLPRECLEMTYQGADTLTKSTMRLNKNERDSLRPRIEARKGEAEQTKATGSTMGDLGDWHIAYSIGSYEEPFVDIPGLSADGSSIGTSQDMALSPSELLSFDALMMGGMLEPLKE</sequence>
<comment type="caution">
    <text evidence="5">The sequence shown here is derived from an EMBL/GenBank/DDBJ whole genome shotgun (WGS) entry which is preliminary data.</text>
</comment>
<feature type="compositionally biased region" description="Basic and acidic residues" evidence="3">
    <location>
        <begin position="561"/>
        <end position="578"/>
    </location>
</feature>
<dbReference type="EMBL" id="SKBQ01000031">
    <property type="protein sequence ID" value="TPX13879.1"/>
    <property type="molecule type" value="Genomic_DNA"/>
</dbReference>
<gene>
    <name evidence="5" type="ORF">E0L32_005823</name>
</gene>
<evidence type="ECO:0000313" key="5">
    <source>
        <dbReference type="EMBL" id="TPX13879.1"/>
    </source>
</evidence>
<dbReference type="CDD" id="cd00067">
    <property type="entry name" value="GAL4"/>
    <property type="match status" value="1"/>
</dbReference>
<evidence type="ECO:0000256" key="1">
    <source>
        <dbReference type="ARBA" id="ARBA00022723"/>
    </source>
</evidence>
<dbReference type="Pfam" id="PF04082">
    <property type="entry name" value="Fungal_trans"/>
    <property type="match status" value="1"/>
</dbReference>
<dbReference type="RefSeq" id="XP_030995590.1">
    <property type="nucleotide sequence ID" value="XM_031140387.1"/>
</dbReference>
<evidence type="ECO:0000313" key="6">
    <source>
        <dbReference type="Proteomes" id="UP000319257"/>
    </source>
</evidence>
<keyword evidence="6" id="KW-1185">Reference proteome</keyword>
<dbReference type="OrthoDB" id="4161332at2759"/>
<reference evidence="5 6" key="1">
    <citation type="submission" date="2019-06" db="EMBL/GenBank/DDBJ databases">
        <title>Draft genome sequence of the filamentous fungus Phialemoniopsis curvata isolated from diesel fuel.</title>
        <authorList>
            <person name="Varaljay V.A."/>
            <person name="Lyon W.J."/>
            <person name="Crouch A.L."/>
            <person name="Drake C.E."/>
            <person name="Hollomon J.M."/>
            <person name="Nadeau L.J."/>
            <person name="Nunn H.S."/>
            <person name="Stevenson B.S."/>
            <person name="Bojanowski C.L."/>
            <person name="Crookes-Goodson W.J."/>
        </authorList>
    </citation>
    <scope>NUCLEOTIDE SEQUENCE [LARGE SCALE GENOMIC DNA]</scope>
    <source>
        <strain evidence="5 6">D216</strain>
    </source>
</reference>
<dbReference type="GO" id="GO:0003677">
    <property type="term" value="F:DNA binding"/>
    <property type="evidence" value="ECO:0007669"/>
    <property type="project" value="InterPro"/>
</dbReference>
<dbReference type="FunCoup" id="A0A507B908">
    <property type="interactions" value="63"/>
</dbReference>
<dbReference type="InParanoid" id="A0A507B908"/>
<dbReference type="GeneID" id="41973270"/>
<keyword evidence="1" id="KW-0479">Metal-binding</keyword>
<dbReference type="AlphaFoldDB" id="A0A507B908"/>
<feature type="domain" description="Zn(2)-C6 fungal-type" evidence="4">
    <location>
        <begin position="27"/>
        <end position="59"/>
    </location>
</feature>
<dbReference type="Gene3D" id="4.10.240.10">
    <property type="entry name" value="Zn(2)-C6 fungal-type DNA-binding domain"/>
    <property type="match status" value="1"/>
</dbReference>
<dbReference type="SMART" id="SM00906">
    <property type="entry name" value="Fungal_trans"/>
    <property type="match status" value="1"/>
</dbReference>
<dbReference type="PANTHER" id="PTHR47425">
    <property type="entry name" value="FARB-RELATED"/>
    <property type="match status" value="1"/>
</dbReference>
<dbReference type="Proteomes" id="UP000319257">
    <property type="component" value="Unassembled WGS sequence"/>
</dbReference>
<accession>A0A507B908</accession>
<dbReference type="PROSITE" id="PS50048">
    <property type="entry name" value="ZN2_CY6_FUNGAL_2"/>
    <property type="match status" value="1"/>
</dbReference>
<dbReference type="InterPro" id="IPR036864">
    <property type="entry name" value="Zn2-C6_fun-type_DNA-bd_sf"/>
</dbReference>
<dbReference type="GO" id="GO:0000981">
    <property type="term" value="F:DNA-binding transcription factor activity, RNA polymerase II-specific"/>
    <property type="evidence" value="ECO:0007669"/>
    <property type="project" value="InterPro"/>
</dbReference>
<evidence type="ECO:0000256" key="2">
    <source>
        <dbReference type="ARBA" id="ARBA00023242"/>
    </source>
</evidence>
<name>A0A507B908_9PEZI</name>